<dbReference type="GO" id="GO:0019898">
    <property type="term" value="C:extrinsic component of membrane"/>
    <property type="evidence" value="ECO:0007669"/>
    <property type="project" value="InterPro"/>
</dbReference>
<dbReference type="KEGG" id="mis:MICPUN_64393"/>
<dbReference type="InParanoid" id="C1EHY7"/>
<dbReference type="Proteomes" id="UP000002009">
    <property type="component" value="Chromosome 15"/>
</dbReference>
<dbReference type="SUPFAM" id="SSF55724">
    <property type="entry name" value="Mog1p/PsbP-like"/>
    <property type="match status" value="1"/>
</dbReference>
<dbReference type="OrthoDB" id="2020255at2759"/>
<dbReference type="InterPro" id="IPR016123">
    <property type="entry name" value="Mog1/PsbP_a/b/a-sand"/>
</dbReference>
<accession>C1EHY7</accession>
<dbReference type="RefSeq" id="XP_002506506.1">
    <property type="nucleotide sequence ID" value="XM_002506460.1"/>
</dbReference>
<organism evidence="3 4">
    <name type="scientific">Micromonas commoda (strain RCC299 / NOUM17 / CCMP2709)</name>
    <name type="common">Picoplanktonic green alga</name>
    <dbReference type="NCBI Taxonomy" id="296587"/>
    <lineage>
        <taxon>Eukaryota</taxon>
        <taxon>Viridiplantae</taxon>
        <taxon>Chlorophyta</taxon>
        <taxon>Mamiellophyceae</taxon>
        <taxon>Mamiellales</taxon>
        <taxon>Mamiellaceae</taxon>
        <taxon>Micromonas</taxon>
    </lineage>
</organism>
<protein>
    <recommendedName>
        <fullName evidence="2">PsbP C-terminal domain-containing protein</fullName>
    </recommendedName>
</protein>
<dbReference type="Pfam" id="PF01789">
    <property type="entry name" value="PsbP"/>
    <property type="match status" value="1"/>
</dbReference>
<dbReference type="FunCoup" id="C1EHY7">
    <property type="interactions" value="572"/>
</dbReference>
<dbReference type="eggNOG" id="ENOG502QU0F">
    <property type="taxonomic scope" value="Eukaryota"/>
</dbReference>
<dbReference type="PANTHER" id="PTHR31407">
    <property type="match status" value="1"/>
</dbReference>
<evidence type="ECO:0000259" key="2">
    <source>
        <dbReference type="Pfam" id="PF01789"/>
    </source>
</evidence>
<dbReference type="EMBL" id="CP001333">
    <property type="protein sequence ID" value="ACO67764.1"/>
    <property type="molecule type" value="Genomic_DNA"/>
</dbReference>
<dbReference type="InterPro" id="IPR002683">
    <property type="entry name" value="PsbP_C"/>
</dbReference>
<dbReference type="AlphaFoldDB" id="C1EHY7"/>
<keyword evidence="4" id="KW-1185">Reference proteome</keyword>
<evidence type="ECO:0000313" key="3">
    <source>
        <dbReference type="EMBL" id="ACO67764.1"/>
    </source>
</evidence>
<dbReference type="GO" id="GO:0015979">
    <property type="term" value="P:photosynthesis"/>
    <property type="evidence" value="ECO:0007669"/>
    <property type="project" value="InterPro"/>
</dbReference>
<sequence>MSVVCHRGTGLTARAAPRAPPRRVARPAIVTRGAAVDGASSSSQDQQPRSQQHRQQRSPGLFGRRALGAGAALVASTLLESTALVPPARAFTRPPPGYRPFNDTIDGYKLFRPEDWIEVKGSGNDVFFRNPSSVEENMFVSISSPSSTKFASPRDLGTPDEAAQKILAQYLNEFMSSRLGVRRESSVVSAREREGTDVDGEPMLFYDVELRIKSYAAKNQYGLTEADRPQFLEWDRTLSSTLGVANNRLYELRFQTSALDVDEAEWRARYGVIKDSFKPFDVDQSNLSFPLF</sequence>
<feature type="compositionally biased region" description="Low complexity" evidence="1">
    <location>
        <begin position="40"/>
        <end position="50"/>
    </location>
</feature>
<feature type="region of interest" description="Disordered" evidence="1">
    <location>
        <begin position="1"/>
        <end position="59"/>
    </location>
</feature>
<evidence type="ECO:0000313" key="4">
    <source>
        <dbReference type="Proteomes" id="UP000002009"/>
    </source>
</evidence>
<proteinExistence type="predicted"/>
<dbReference type="GO" id="GO:0009654">
    <property type="term" value="C:photosystem II oxygen evolving complex"/>
    <property type="evidence" value="ECO:0007669"/>
    <property type="project" value="InterPro"/>
</dbReference>
<feature type="domain" description="PsbP C-terminal" evidence="2">
    <location>
        <begin position="97"/>
        <end position="277"/>
    </location>
</feature>
<name>C1EHY7_MICCC</name>
<dbReference type="GO" id="GO:0005509">
    <property type="term" value="F:calcium ion binding"/>
    <property type="evidence" value="ECO:0007669"/>
    <property type="project" value="InterPro"/>
</dbReference>
<dbReference type="GeneID" id="8249265"/>
<gene>
    <name evidence="3" type="ORF">MICPUN_64393</name>
</gene>
<dbReference type="PANTHER" id="PTHR31407:SF15">
    <property type="entry name" value="PSBP DOMAIN-CONTAINING PROTEIN 1, CHLOROPLASTIC"/>
    <property type="match status" value="1"/>
</dbReference>
<dbReference type="Gene3D" id="3.40.1000.10">
    <property type="entry name" value="Mog1/PsbP, alpha/beta/alpha sandwich"/>
    <property type="match status" value="1"/>
</dbReference>
<dbReference type="STRING" id="296587.C1EHY7"/>
<reference evidence="3 4" key="1">
    <citation type="journal article" date="2009" name="Science">
        <title>Green evolution and dynamic adaptations revealed by genomes of the marine picoeukaryotes Micromonas.</title>
        <authorList>
            <person name="Worden A.Z."/>
            <person name="Lee J.H."/>
            <person name="Mock T."/>
            <person name="Rouze P."/>
            <person name="Simmons M.P."/>
            <person name="Aerts A.L."/>
            <person name="Allen A.E."/>
            <person name="Cuvelier M.L."/>
            <person name="Derelle E."/>
            <person name="Everett M.V."/>
            <person name="Foulon E."/>
            <person name="Grimwood J."/>
            <person name="Gundlach H."/>
            <person name="Henrissat B."/>
            <person name="Napoli C."/>
            <person name="McDonald S.M."/>
            <person name="Parker M.S."/>
            <person name="Rombauts S."/>
            <person name="Salamov A."/>
            <person name="Von Dassow P."/>
            <person name="Badger J.H."/>
            <person name="Coutinho P.M."/>
            <person name="Demir E."/>
            <person name="Dubchak I."/>
            <person name="Gentemann C."/>
            <person name="Eikrem W."/>
            <person name="Gready J.E."/>
            <person name="John U."/>
            <person name="Lanier W."/>
            <person name="Lindquist E.A."/>
            <person name="Lucas S."/>
            <person name="Mayer K.F."/>
            <person name="Moreau H."/>
            <person name="Not F."/>
            <person name="Otillar R."/>
            <person name="Panaud O."/>
            <person name="Pangilinan J."/>
            <person name="Paulsen I."/>
            <person name="Piegu B."/>
            <person name="Poliakov A."/>
            <person name="Robbens S."/>
            <person name="Schmutz J."/>
            <person name="Toulza E."/>
            <person name="Wyss T."/>
            <person name="Zelensky A."/>
            <person name="Zhou K."/>
            <person name="Armbrust E.V."/>
            <person name="Bhattacharya D."/>
            <person name="Goodenough U.W."/>
            <person name="Van de Peer Y."/>
            <person name="Grigoriev I.V."/>
        </authorList>
    </citation>
    <scope>NUCLEOTIDE SEQUENCE [LARGE SCALE GENOMIC DNA]</scope>
    <source>
        <strain evidence="4">RCC299 / NOUM17</strain>
    </source>
</reference>
<evidence type="ECO:0000256" key="1">
    <source>
        <dbReference type="SAM" id="MobiDB-lite"/>
    </source>
</evidence>